<gene>
    <name evidence="1" type="ORF">S06H3_20477</name>
</gene>
<dbReference type="GO" id="GO:0016755">
    <property type="term" value="F:aminoacyltransferase activity"/>
    <property type="evidence" value="ECO:0007669"/>
    <property type="project" value="InterPro"/>
</dbReference>
<dbReference type="Gene3D" id="3.40.630.30">
    <property type="match status" value="1"/>
</dbReference>
<sequence length="95" mass="11119">MLVKEIKNKEVWESFLLECQEKSFLDSWNWGEFNKAMGNKIWRLGIFEKNLLVLVILIVKTVAQRGTFLFVPHGPSTKYQVSSIKYQVLDKIKSL</sequence>
<proteinExistence type="predicted"/>
<organism evidence="1">
    <name type="scientific">marine sediment metagenome</name>
    <dbReference type="NCBI Taxonomy" id="412755"/>
    <lineage>
        <taxon>unclassified sequences</taxon>
        <taxon>metagenomes</taxon>
        <taxon>ecological metagenomes</taxon>
    </lineage>
</organism>
<reference evidence="1" key="1">
    <citation type="journal article" date="2014" name="Front. Microbiol.">
        <title>High frequency of phylogenetically diverse reductive dehalogenase-homologous genes in deep subseafloor sedimentary metagenomes.</title>
        <authorList>
            <person name="Kawai M."/>
            <person name="Futagami T."/>
            <person name="Toyoda A."/>
            <person name="Takaki Y."/>
            <person name="Nishi S."/>
            <person name="Hori S."/>
            <person name="Arai W."/>
            <person name="Tsubouchi T."/>
            <person name="Morono Y."/>
            <person name="Uchiyama I."/>
            <person name="Ito T."/>
            <person name="Fujiyama A."/>
            <person name="Inagaki F."/>
            <person name="Takami H."/>
        </authorList>
    </citation>
    <scope>NUCLEOTIDE SEQUENCE</scope>
    <source>
        <strain evidence="1">Expedition CK06-06</strain>
    </source>
</reference>
<dbReference type="GO" id="GO:0044038">
    <property type="term" value="P:cell wall macromolecule biosynthetic process"/>
    <property type="evidence" value="ECO:0007669"/>
    <property type="project" value="InterPro"/>
</dbReference>
<dbReference type="AlphaFoldDB" id="X1L5X8"/>
<dbReference type="InterPro" id="IPR016181">
    <property type="entry name" value="Acyl_CoA_acyltransferase"/>
</dbReference>
<dbReference type="EMBL" id="BARV01010607">
    <property type="protein sequence ID" value="GAI14383.1"/>
    <property type="molecule type" value="Genomic_DNA"/>
</dbReference>
<dbReference type="PROSITE" id="PS51191">
    <property type="entry name" value="FEMABX"/>
    <property type="match status" value="1"/>
</dbReference>
<evidence type="ECO:0000313" key="1">
    <source>
        <dbReference type="EMBL" id="GAI14383.1"/>
    </source>
</evidence>
<accession>X1L5X8</accession>
<dbReference type="SUPFAM" id="SSF55729">
    <property type="entry name" value="Acyl-CoA N-acyltransferases (Nat)"/>
    <property type="match status" value="1"/>
</dbReference>
<name>X1L5X8_9ZZZZ</name>
<dbReference type="InterPro" id="IPR003447">
    <property type="entry name" value="FEMABX"/>
</dbReference>
<comment type="caution">
    <text evidence="1">The sequence shown here is derived from an EMBL/GenBank/DDBJ whole genome shotgun (WGS) entry which is preliminary data.</text>
</comment>
<protein>
    <submittedName>
        <fullName evidence="1">Uncharacterized protein</fullName>
    </submittedName>
</protein>